<dbReference type="Gene3D" id="3.30.160.360">
    <property type="match status" value="1"/>
</dbReference>
<keyword evidence="3" id="KW-0489">Methyltransferase</keyword>
<keyword evidence="14" id="KW-0804">Transcription</keyword>
<keyword evidence="5" id="KW-0949">S-adenosyl-L-methionine</keyword>
<dbReference type="Pfam" id="PF05964">
    <property type="entry name" value="FYRN"/>
    <property type="match status" value="1"/>
</dbReference>
<dbReference type="PROSITE" id="PS50014">
    <property type="entry name" value="BROMODOMAIN_2"/>
    <property type="match status" value="1"/>
</dbReference>
<dbReference type="GO" id="GO:0032259">
    <property type="term" value="P:methylation"/>
    <property type="evidence" value="ECO:0007669"/>
    <property type="project" value="UniProtKB-KW"/>
</dbReference>
<feature type="domain" description="PHD-type" evidence="21">
    <location>
        <begin position="2248"/>
        <end position="2356"/>
    </location>
</feature>
<comment type="subcellular location">
    <subcellularLocation>
        <location evidence="1">Nucleus</location>
    </subcellularLocation>
</comment>
<feature type="compositionally biased region" description="Acidic residues" evidence="17">
    <location>
        <begin position="1691"/>
        <end position="1707"/>
    </location>
</feature>
<sequence length="2941" mass="321256">MTFARAPAANSPPPEQRSTAFACLRCRASIEVPLAAWSARGAAQPPPPPRDASESADQAGRPPSHSTAAVTQCDSTCSGDAVSADSSEPSEVARCQRCDGLFHARCGAAGDATAVTRSAPFECARCQRREAETATDRDDGALPLLLPWAAALFAGGDGQDEEEDGDGIAAWEHPLPRVEVCGTCGQTQLAPQDVDACEQCGGGAWHRPCRALEPQRQRQQRKRKRRPHGDCGACADRTGDAGAVSRRPQWAPRDGRDETCAACGGRFWLDVRDDDFDNRVGERDASDGRWRCRRCLDAAVGAPVELCDVIICDGCDGEFDMAALAPPMTVVPDGDWFCAACAAPPPAQASQAQRPETAMAMAMAMAAEMETETVTLVLCDGCDGEFDPAALVPPLLEIPDGDWLCPSCSPPTSAPAQQQSSDGGEATREEEKIMPGPVAATAAHEDPSAPSANGAAASSSPSDQKDGKTPIPRMCDGCYEDFDLASFDPPHAGLPDGRWFCPACTIRRKKKKGLHPSKTKRQPSSYVKRRKRRPPPGATPLPDGSLAVQAATLATFPQPLPSTRSAAMLAIPEQPAVGLTMGTALICDGCDGEYDMELLDPPLKQIPKGDWFCAACVAERKRRKKGKGAKGVKNGVHSITSEAAVVDNKAMCSQCGVSAIAAVSTTEDRSARRRAVRAPTTLCEGCSRPEPESSVGAKKRKRDEMSSDVAGVQQASLKGDVVLPLPTSITFACREDGVHAVNRNGLIVCSDDEDDHHAEHVHSLVGNDDDDDDDDSTSGERIIIVCDICLAEFRLLDVMGTESAIPPRPWYCLPCLKRLKKNRKKKQRISKQMWLEMQLYGRLLRTTAAKEMDPLSRALRARPPTTESELLAQFALVGKRVGVCLAWDKQWVVGRVLSFDAKAARHVVLFEDGTQHSALPLFALPCVVGSSTYLEVRVPSVGNEWRAAQVLEPNDLAKRELDWPAAEGKPSSFLLVRDGEDVSGDPKHTDPHSHSRACCAACGLPPGIAPSDLTDRDDQLQTCLHCKAAFHAYCCDPPVDSLPLHHQSTTGEDETLLTDVSTPFVCPACVSCVGCKLRRDSAADEQPVKWYRWRLPLEVVVVCERCLPQFDYGHVCAVCHEVLDPEQAATTYQLLSCSTCELWVHPDCEPDPHPAFRRAARATRYEIDILQLPVPQLSGDHQGMDECASRVDEQVDDDQDETDDGAVVKHKSGRAAEEALALSLQFNHEAMAASRVLHNYECLSCRKVRMLQLLARLGREDKMELFKEPVTTAIAPTYFDVIKQPMDLSTMRQNVLANRYTRVSFRELRDDFELLCLNAVTFNSRERDFVIWREAWRFYGQGRRLLRQLMPKVRLQGRHFDALVMAARRQIPTNALARGTTAGGISATSSLPAAALMILMGGESKEDGERERGEDDAAFDEEVDDADEDDGENGREPDAGDQNGHSEDTVMTTSDSPNDATPVMATSVNGHTSHAVDIMAARSKQSEGAESAALSASSQVTSSPGTTSLALVKADRTAARRIPVFIPQSELGDALGPATKMPFYQTIQSRSGAHTTCWIDVCACCGTSGPASSSAGEAPMLVSCVDCGECFHPFCVRDDIDADMGARLAQLFSSASKAGELAALRACWRCPNCRLCELCGTPASMQASEGNVVTCTHCDKVFHGRCLRPSISAREATRLGLARASSMAAENEGEGDNVEEDDDDATDDEGKKTDGLFVCSACVSCRECDKPQPAASYSYDRHLCLSCCTAKRKNAALLRAKSRALAQVWSAETRRHRKDAERCPICLLKWAPPEKETPEPTETVSGDNSMIPNGVGAMEPNAEAESRDTNVNDVEESATNDDLIQCDACECWVHCRCDPLFTSDPTAYQQLVDTPDAVYACAVCRPLERKHLSSGLVDVKQSSRDEHHTWKCALLVSQIQSTRARCDARWREAKASLLETHQWSHWREHVAIYLYVLRIGEECLRALAYRSVNFQADWHRLTPSSSTAKALVPEWLVRKAARYLRFKRYARGPRAAARRVARKNSQFYSREGIMKVKDVSAITTIVSEAVSSAALLVCAHVFYGWRPLQRVVLHLLTGATAQGDGVALSDELVEFVRVKDAQTLEDEIDTIKREYERRAGKRTQESTRTNKEKLEKDGMNEEEAGEREETSTTDTKQSERQGVSDMTAEPSAEPMDEHTIQEGNKSTEEVVVLAPTPQEGSEDLTAVKREAPKQSQEIVEMTLAKPLCGAPPSSSSPSSGMSTATRDHRFCALCFIVGDHPSCGRLVYCDVDQWIHLNCALWSAEVYEDQSGVLQRCQRAVSRSKTNRCDVCGVLGATVGCAVSRCPRHYHFPCALDNRVLFLSNGETCCPTPSHVQAMSKKLGEELTIPTIPPAPASTAPTQMDGDDQAEAAQTVEKQAVAQTPGDAVVLANETLRGIRVNMSSLLADTKKRMFILQARRQACFRVGALTVHSLGHIVIGNTSFYCRSAVYPLGFRSTRIFWSTKSLATRCVYECIVTSTAVEARLSRRQARLEGGLAEDDDEANSSDSSPPRALFKIVPSDDSTRPIVSASPDDALIELRSRLMALYDASGSAAPFLARSSWASFGLIGSHFFGFGIPDVVKEIETLPHVATTAIPRNYVMAKFRERQQREARHRSSAATAELEAITADKLDEVYVFTQHLPTSAEMAVALQEVELVVEDEESARLSTGAVRTDGLEREDVDETRTAVRRRLNKDASRDSEEMLPIERAAAASKEGVATSGGNNSGSSATSATGGTTTDTASSSGAVVKEKSGIAMDLEHLPIAMQYRELRRRPFDERLEVRKSRIHGYGLFTKERFVEGQMIVEYQGEMINQDVADFRERMYEEMGIGSCYMFRLDERTIIDATRCGNLARFMNHSCDPKAFARVVAVDQLKQDKKIVIFAKRTIEMGEEVTYDYKFPIEDEAIRCDCGAPNCIGRMN</sequence>
<dbReference type="EMBL" id="JAKCXM010000521">
    <property type="protein sequence ID" value="KAJ0393180.1"/>
    <property type="molecule type" value="Genomic_DNA"/>
</dbReference>
<feature type="compositionally biased region" description="Basic and acidic residues" evidence="17">
    <location>
        <begin position="2117"/>
        <end position="2139"/>
    </location>
</feature>
<dbReference type="PANTHER" id="PTHR45888:SF5">
    <property type="entry name" value="D4, ISOFORM A"/>
    <property type="match status" value="1"/>
</dbReference>
<dbReference type="PROSITE" id="PS51805">
    <property type="entry name" value="EPHD"/>
    <property type="match status" value="1"/>
</dbReference>
<feature type="region of interest" description="Disordered" evidence="17">
    <location>
        <begin position="1684"/>
        <end position="1709"/>
    </location>
</feature>
<dbReference type="GO" id="GO:0140938">
    <property type="term" value="F:histone H3 methyltransferase activity"/>
    <property type="evidence" value="ECO:0007669"/>
    <property type="project" value="UniProtKB-ARBA"/>
</dbReference>
<feature type="region of interest" description="Disordered" evidence="17">
    <location>
        <begin position="682"/>
        <end position="711"/>
    </location>
</feature>
<evidence type="ECO:0000313" key="22">
    <source>
        <dbReference type="EMBL" id="KAJ0393180.1"/>
    </source>
</evidence>
<evidence type="ECO:0000256" key="6">
    <source>
        <dbReference type="ARBA" id="ARBA00022723"/>
    </source>
</evidence>
<dbReference type="SUPFAM" id="SSF82199">
    <property type="entry name" value="SET domain"/>
    <property type="match status" value="1"/>
</dbReference>
<dbReference type="SMART" id="SM00508">
    <property type="entry name" value="PostSET"/>
    <property type="match status" value="1"/>
</dbReference>
<keyword evidence="13" id="KW-0238">DNA-binding</keyword>
<evidence type="ECO:0000256" key="1">
    <source>
        <dbReference type="ARBA" id="ARBA00004123"/>
    </source>
</evidence>
<feature type="compositionally biased region" description="Basic and acidic residues" evidence="17">
    <location>
        <begin position="2696"/>
        <end position="2708"/>
    </location>
</feature>
<feature type="region of interest" description="Disordered" evidence="17">
    <location>
        <begin position="510"/>
        <end position="544"/>
    </location>
</feature>
<feature type="compositionally biased region" description="Basic and acidic residues" evidence="17">
    <location>
        <begin position="1432"/>
        <end position="1448"/>
    </location>
</feature>
<dbReference type="GO" id="GO:0008270">
    <property type="term" value="F:zinc ion binding"/>
    <property type="evidence" value="ECO:0007669"/>
    <property type="project" value="UniProtKB-KW"/>
</dbReference>
<dbReference type="Pfam" id="PF00856">
    <property type="entry name" value="SET"/>
    <property type="match status" value="1"/>
</dbReference>
<dbReference type="PROSITE" id="PS50280">
    <property type="entry name" value="SET"/>
    <property type="match status" value="1"/>
</dbReference>
<keyword evidence="23" id="KW-1185">Reference proteome</keyword>
<evidence type="ECO:0000256" key="10">
    <source>
        <dbReference type="ARBA" id="ARBA00022853"/>
    </source>
</evidence>
<evidence type="ECO:0000256" key="14">
    <source>
        <dbReference type="ARBA" id="ARBA00023163"/>
    </source>
</evidence>
<keyword evidence="4" id="KW-0808">Transferase</keyword>
<evidence type="ECO:0008006" key="24">
    <source>
        <dbReference type="Google" id="ProtNLM"/>
    </source>
</evidence>
<dbReference type="SMART" id="SM00249">
    <property type="entry name" value="PHD"/>
    <property type="match status" value="8"/>
</dbReference>
<evidence type="ECO:0000256" key="2">
    <source>
        <dbReference type="ARBA" id="ARBA00022553"/>
    </source>
</evidence>
<dbReference type="Proteomes" id="UP001209570">
    <property type="component" value="Unassembled WGS sequence"/>
</dbReference>
<feature type="compositionally biased region" description="Basic and acidic residues" evidence="17">
    <location>
        <begin position="2175"/>
        <end position="2184"/>
    </location>
</feature>
<dbReference type="Gene3D" id="2.170.270.10">
    <property type="entry name" value="SET domain"/>
    <property type="match status" value="1"/>
</dbReference>
<evidence type="ECO:0000256" key="13">
    <source>
        <dbReference type="ARBA" id="ARBA00023125"/>
    </source>
</evidence>
<feature type="region of interest" description="Disordered" evidence="17">
    <location>
        <begin position="37"/>
        <end position="72"/>
    </location>
</feature>
<dbReference type="PROSITE" id="PS51543">
    <property type="entry name" value="FYRC"/>
    <property type="match status" value="1"/>
</dbReference>
<dbReference type="SMART" id="SM00541">
    <property type="entry name" value="FYRN"/>
    <property type="match status" value="1"/>
</dbReference>
<feature type="domain" description="SET" evidence="19">
    <location>
        <begin position="2799"/>
        <end position="2919"/>
    </location>
</feature>
<gene>
    <name evidence="22" type="ORF">P43SY_000567</name>
</gene>
<accession>A0AAD5Q2S1</accession>
<dbReference type="InterPro" id="IPR046341">
    <property type="entry name" value="SET_dom_sf"/>
</dbReference>
<evidence type="ECO:0000256" key="9">
    <source>
        <dbReference type="ARBA" id="ARBA00022833"/>
    </source>
</evidence>
<dbReference type="SUPFAM" id="SSF47370">
    <property type="entry name" value="Bromodomain"/>
    <property type="match status" value="1"/>
</dbReference>
<dbReference type="InterPro" id="IPR013083">
    <property type="entry name" value="Znf_RING/FYVE/PHD"/>
</dbReference>
<feature type="region of interest" description="Disordered" evidence="17">
    <location>
        <begin position="2117"/>
        <end position="2184"/>
    </location>
</feature>
<comment type="caution">
    <text evidence="22">The sequence shown here is derived from an EMBL/GenBank/DDBJ whole genome shotgun (WGS) entry which is preliminary data.</text>
</comment>
<keyword evidence="12 16" id="KW-0103">Bromodomain</keyword>
<evidence type="ECO:0000313" key="23">
    <source>
        <dbReference type="Proteomes" id="UP001209570"/>
    </source>
</evidence>
<feature type="region of interest" description="Disordered" evidence="17">
    <location>
        <begin position="1482"/>
        <end position="1505"/>
    </location>
</feature>
<feature type="domain" description="Bromo" evidence="18">
    <location>
        <begin position="1258"/>
        <end position="1330"/>
    </location>
</feature>
<dbReference type="Pfam" id="PF00439">
    <property type="entry name" value="Bromodomain"/>
    <property type="match status" value="1"/>
</dbReference>
<dbReference type="InterPro" id="IPR001487">
    <property type="entry name" value="Bromodomain"/>
</dbReference>
<dbReference type="InterPro" id="IPR011011">
    <property type="entry name" value="Znf_FYVE_PHD"/>
</dbReference>
<keyword evidence="10" id="KW-0156">Chromatin regulator</keyword>
<dbReference type="Pfam" id="PF13771">
    <property type="entry name" value="zf-HC5HC2H"/>
    <property type="match status" value="1"/>
</dbReference>
<dbReference type="InterPro" id="IPR001214">
    <property type="entry name" value="SET_dom"/>
</dbReference>
<dbReference type="InterPro" id="IPR003888">
    <property type="entry name" value="FYrich_N"/>
</dbReference>
<protein>
    <recommendedName>
        <fullName evidence="24">Histone-lysine N-methyltransferase</fullName>
    </recommendedName>
</protein>
<reference evidence="22" key="1">
    <citation type="submission" date="2021-12" db="EMBL/GenBank/DDBJ databases">
        <title>Prjna785345.</title>
        <authorList>
            <person name="Rujirawat T."/>
            <person name="Krajaejun T."/>
        </authorList>
    </citation>
    <scope>NUCLEOTIDE SEQUENCE</scope>
    <source>
        <strain evidence="22">Pi057C3</strain>
    </source>
</reference>
<dbReference type="Gene3D" id="3.30.40.10">
    <property type="entry name" value="Zinc/RING finger domain, C3HC4 (zinc finger)"/>
    <property type="match status" value="9"/>
</dbReference>
<dbReference type="InterPro" id="IPR003616">
    <property type="entry name" value="Post-SET_dom"/>
</dbReference>
<keyword evidence="8" id="KW-0863">Zinc-finger</keyword>
<feature type="region of interest" description="Disordered" evidence="17">
    <location>
        <begin position="407"/>
        <end position="472"/>
    </location>
</feature>
<name>A0AAD5Q2S1_PYTIN</name>
<feature type="region of interest" description="Disordered" evidence="17">
    <location>
        <begin position="1403"/>
        <end position="1463"/>
    </location>
</feature>
<proteinExistence type="predicted"/>
<evidence type="ECO:0000259" key="18">
    <source>
        <dbReference type="PROSITE" id="PS50014"/>
    </source>
</evidence>
<evidence type="ECO:0000256" key="7">
    <source>
        <dbReference type="ARBA" id="ARBA00022737"/>
    </source>
</evidence>
<dbReference type="SMART" id="SM00297">
    <property type="entry name" value="BROMO"/>
    <property type="match status" value="1"/>
</dbReference>
<evidence type="ECO:0000256" key="15">
    <source>
        <dbReference type="ARBA" id="ARBA00023242"/>
    </source>
</evidence>
<evidence type="ECO:0000259" key="21">
    <source>
        <dbReference type="PROSITE" id="PS51805"/>
    </source>
</evidence>
<evidence type="ECO:0000256" key="17">
    <source>
        <dbReference type="SAM" id="MobiDB-lite"/>
    </source>
</evidence>
<keyword evidence="9" id="KW-0862">Zinc</keyword>
<keyword evidence="7" id="KW-0677">Repeat</keyword>
<dbReference type="GO" id="GO:0005654">
    <property type="term" value="C:nucleoplasm"/>
    <property type="evidence" value="ECO:0007669"/>
    <property type="project" value="UniProtKB-ARBA"/>
</dbReference>
<feature type="compositionally biased region" description="Low complexity" evidence="17">
    <location>
        <begin position="2738"/>
        <end position="2767"/>
    </location>
</feature>
<keyword evidence="15" id="KW-0539">Nucleus</keyword>
<feature type="region of interest" description="Disordered" evidence="17">
    <location>
        <begin position="2684"/>
        <end position="2767"/>
    </location>
</feature>
<keyword evidence="6" id="KW-0479">Metal-binding</keyword>
<evidence type="ECO:0000259" key="20">
    <source>
        <dbReference type="PROSITE" id="PS50868"/>
    </source>
</evidence>
<dbReference type="InterPro" id="IPR001965">
    <property type="entry name" value="Znf_PHD"/>
</dbReference>
<feature type="compositionally biased region" description="Basic and acidic residues" evidence="17">
    <location>
        <begin position="1403"/>
        <end position="1415"/>
    </location>
</feature>
<keyword evidence="11" id="KW-0805">Transcription regulation</keyword>
<dbReference type="InterPro" id="IPR003889">
    <property type="entry name" value="FYrich_C"/>
</dbReference>
<evidence type="ECO:0000256" key="11">
    <source>
        <dbReference type="ARBA" id="ARBA00023015"/>
    </source>
</evidence>
<dbReference type="GO" id="GO:0016279">
    <property type="term" value="F:protein-lysine N-methyltransferase activity"/>
    <property type="evidence" value="ECO:0007669"/>
    <property type="project" value="UniProtKB-ARBA"/>
</dbReference>
<evidence type="ECO:0000256" key="12">
    <source>
        <dbReference type="ARBA" id="ARBA00023117"/>
    </source>
</evidence>
<dbReference type="InterPro" id="IPR034732">
    <property type="entry name" value="EPHD"/>
</dbReference>
<dbReference type="PROSITE" id="PS51542">
    <property type="entry name" value="FYRN"/>
    <property type="match status" value="1"/>
</dbReference>
<feature type="compositionally biased region" description="Low complexity" evidence="17">
    <location>
        <begin position="1486"/>
        <end position="1498"/>
    </location>
</feature>
<dbReference type="PROSITE" id="PS50868">
    <property type="entry name" value="POST_SET"/>
    <property type="match status" value="1"/>
</dbReference>
<feature type="compositionally biased region" description="Basic residues" evidence="17">
    <location>
        <begin position="218"/>
        <end position="227"/>
    </location>
</feature>
<feature type="domain" description="Post-SET" evidence="20">
    <location>
        <begin position="2925"/>
        <end position="2941"/>
    </location>
</feature>
<dbReference type="PANTHER" id="PTHR45888">
    <property type="entry name" value="HL01030P-RELATED"/>
    <property type="match status" value="1"/>
</dbReference>
<dbReference type="SUPFAM" id="SSF57903">
    <property type="entry name" value="FYVE/PHD zinc finger"/>
    <property type="match status" value="5"/>
</dbReference>
<dbReference type="GO" id="GO:0003677">
    <property type="term" value="F:DNA binding"/>
    <property type="evidence" value="ECO:0007669"/>
    <property type="project" value="UniProtKB-KW"/>
</dbReference>
<dbReference type="InterPro" id="IPR036427">
    <property type="entry name" value="Bromodomain-like_sf"/>
</dbReference>
<dbReference type="Gene3D" id="1.20.920.10">
    <property type="entry name" value="Bromodomain-like"/>
    <property type="match status" value="1"/>
</dbReference>
<evidence type="ECO:0000256" key="8">
    <source>
        <dbReference type="ARBA" id="ARBA00022771"/>
    </source>
</evidence>
<evidence type="ECO:0000256" key="3">
    <source>
        <dbReference type="ARBA" id="ARBA00022603"/>
    </source>
</evidence>
<evidence type="ECO:0000256" key="5">
    <source>
        <dbReference type="ARBA" id="ARBA00022691"/>
    </source>
</evidence>
<feature type="compositionally biased region" description="Basic residues" evidence="17">
    <location>
        <begin position="510"/>
        <end position="534"/>
    </location>
</feature>
<evidence type="ECO:0000256" key="4">
    <source>
        <dbReference type="ARBA" id="ARBA00022679"/>
    </source>
</evidence>
<feature type="compositionally biased region" description="Low complexity" evidence="17">
    <location>
        <begin position="448"/>
        <end position="462"/>
    </location>
</feature>
<organism evidence="22 23">
    <name type="scientific">Pythium insidiosum</name>
    <name type="common">Pythiosis disease agent</name>
    <dbReference type="NCBI Taxonomy" id="114742"/>
    <lineage>
        <taxon>Eukaryota</taxon>
        <taxon>Sar</taxon>
        <taxon>Stramenopiles</taxon>
        <taxon>Oomycota</taxon>
        <taxon>Peronosporomycetes</taxon>
        <taxon>Pythiales</taxon>
        <taxon>Pythiaceae</taxon>
        <taxon>Pythium</taxon>
    </lineage>
</organism>
<dbReference type="CDD" id="cd10518">
    <property type="entry name" value="SET_SETD1-like"/>
    <property type="match status" value="1"/>
</dbReference>
<evidence type="ECO:0000256" key="16">
    <source>
        <dbReference type="PROSITE-ProRule" id="PRU00035"/>
    </source>
</evidence>
<dbReference type="SMART" id="SM00317">
    <property type="entry name" value="SET"/>
    <property type="match status" value="1"/>
</dbReference>
<feature type="compositionally biased region" description="Polar residues" evidence="17">
    <location>
        <begin position="1449"/>
        <end position="1463"/>
    </location>
</feature>
<evidence type="ECO:0000259" key="19">
    <source>
        <dbReference type="PROSITE" id="PS50280"/>
    </source>
</evidence>
<feature type="compositionally biased region" description="Acidic residues" evidence="17">
    <location>
        <begin position="1416"/>
        <end position="1431"/>
    </location>
</feature>
<feature type="region of interest" description="Disordered" evidence="17">
    <location>
        <begin position="211"/>
        <end position="234"/>
    </location>
</feature>
<keyword evidence="2" id="KW-0597">Phosphoprotein</keyword>